<proteinExistence type="predicted"/>
<protein>
    <submittedName>
        <fullName evidence="2">Uncharacterized protein</fullName>
    </submittedName>
</protein>
<evidence type="ECO:0000313" key="2">
    <source>
        <dbReference type="EMBL" id="CAC5359808.1"/>
    </source>
</evidence>
<dbReference type="EMBL" id="CACVKT020000521">
    <property type="protein sequence ID" value="CAC5359808.1"/>
    <property type="molecule type" value="Genomic_DNA"/>
</dbReference>
<gene>
    <name evidence="2" type="ORF">MCOR_2518</name>
</gene>
<name>A0A6J8A149_MYTCO</name>
<evidence type="ECO:0000313" key="3">
    <source>
        <dbReference type="Proteomes" id="UP000507470"/>
    </source>
</evidence>
<dbReference type="AlphaFoldDB" id="A0A6J8A149"/>
<feature type="region of interest" description="Disordered" evidence="1">
    <location>
        <begin position="92"/>
        <end position="118"/>
    </location>
</feature>
<organism evidence="2 3">
    <name type="scientific">Mytilus coruscus</name>
    <name type="common">Sea mussel</name>
    <dbReference type="NCBI Taxonomy" id="42192"/>
    <lineage>
        <taxon>Eukaryota</taxon>
        <taxon>Metazoa</taxon>
        <taxon>Spiralia</taxon>
        <taxon>Lophotrochozoa</taxon>
        <taxon>Mollusca</taxon>
        <taxon>Bivalvia</taxon>
        <taxon>Autobranchia</taxon>
        <taxon>Pteriomorphia</taxon>
        <taxon>Mytilida</taxon>
        <taxon>Mytiloidea</taxon>
        <taxon>Mytilidae</taxon>
        <taxon>Mytilinae</taxon>
        <taxon>Mytilus</taxon>
    </lineage>
</organism>
<accession>A0A6J8A149</accession>
<sequence>MLLERDLKFNSQMLLDLIMRFHQNEHYDQLNSFKENENLRTLDIDTLKLRLEKSLGIKIDDLVKMLNRDLNRPDFVKIAHIGIIIANEEVADEMEPPRKKKKKRSEKPNVPSSTCADSLLKNKDTINDRISELESLLQSTKDSKQKDSLRDSLASFLFNLDPKRTLDDALPSDVRGYFFRPLASSQNEILDAPFSSSAANARLKLYLKELDLWEGETPHSARKIEILKKSLNVDVVAQDLREVKEYAARSSEINVDTMQLKLVHLDEVARKVNDSNRELYSMVSDEQYLVEPRVWEFSDSFKPYEVVKRCSMQYANKNKDTVKYDDVEFDPVRSR</sequence>
<keyword evidence="3" id="KW-1185">Reference proteome</keyword>
<dbReference type="Proteomes" id="UP000507470">
    <property type="component" value="Unassembled WGS sequence"/>
</dbReference>
<reference evidence="2 3" key="1">
    <citation type="submission" date="2020-06" db="EMBL/GenBank/DDBJ databases">
        <authorList>
            <person name="Li R."/>
            <person name="Bekaert M."/>
        </authorList>
    </citation>
    <scope>NUCLEOTIDE SEQUENCE [LARGE SCALE GENOMIC DNA]</scope>
    <source>
        <strain evidence="3">wild</strain>
    </source>
</reference>
<evidence type="ECO:0000256" key="1">
    <source>
        <dbReference type="SAM" id="MobiDB-lite"/>
    </source>
</evidence>